<dbReference type="Gene3D" id="3.90.320.10">
    <property type="match status" value="2"/>
</dbReference>
<dbReference type="OrthoDB" id="6134732at2759"/>
<dbReference type="EMBL" id="CACVKT020007027">
    <property type="protein sequence ID" value="CAC5404726.1"/>
    <property type="molecule type" value="Genomic_DNA"/>
</dbReference>
<protein>
    <submittedName>
        <fullName evidence="1">Uncharacterized protein</fullName>
    </submittedName>
</protein>
<dbReference type="PANTHER" id="PTHR46609">
    <property type="entry name" value="EXONUCLEASE, PHAGE-TYPE/RECB, C-TERMINAL DOMAIN-CONTAINING PROTEIN"/>
    <property type="match status" value="1"/>
</dbReference>
<accession>A0A6J8D9R4</accession>
<keyword evidence="2" id="KW-1185">Reference proteome</keyword>
<name>A0A6J8D9R4_MYTCO</name>
<organism evidence="1 2">
    <name type="scientific">Mytilus coruscus</name>
    <name type="common">Sea mussel</name>
    <dbReference type="NCBI Taxonomy" id="42192"/>
    <lineage>
        <taxon>Eukaryota</taxon>
        <taxon>Metazoa</taxon>
        <taxon>Spiralia</taxon>
        <taxon>Lophotrochozoa</taxon>
        <taxon>Mollusca</taxon>
        <taxon>Bivalvia</taxon>
        <taxon>Autobranchia</taxon>
        <taxon>Pteriomorphia</taxon>
        <taxon>Mytilida</taxon>
        <taxon>Mytiloidea</taxon>
        <taxon>Mytilidae</taxon>
        <taxon>Mytilinae</taxon>
        <taxon>Mytilus</taxon>
    </lineage>
</organism>
<dbReference type="GO" id="GO:0006281">
    <property type="term" value="P:DNA repair"/>
    <property type="evidence" value="ECO:0007669"/>
    <property type="project" value="UniProtKB-ARBA"/>
</dbReference>
<dbReference type="InterPro" id="IPR051703">
    <property type="entry name" value="NF-kappa-B_Signaling_Reg"/>
</dbReference>
<dbReference type="Proteomes" id="UP000507470">
    <property type="component" value="Unassembled WGS sequence"/>
</dbReference>
<reference evidence="1 2" key="1">
    <citation type="submission" date="2020-06" db="EMBL/GenBank/DDBJ databases">
        <authorList>
            <person name="Li R."/>
            <person name="Bekaert M."/>
        </authorList>
    </citation>
    <scope>NUCLEOTIDE SEQUENCE [LARGE SCALE GENOMIC DNA]</scope>
    <source>
        <strain evidence="2">wild</strain>
    </source>
</reference>
<evidence type="ECO:0000313" key="2">
    <source>
        <dbReference type="Proteomes" id="UP000507470"/>
    </source>
</evidence>
<dbReference type="PANTHER" id="PTHR46609:SF8">
    <property type="entry name" value="YQAJ VIRAL RECOMBINASE DOMAIN-CONTAINING PROTEIN"/>
    <property type="match status" value="1"/>
</dbReference>
<sequence length="170" mass="19726">MIPNTESQSESIEWKASRWFRITASTAKRANTLGNLLKSPLTDASLRKFQAYISSTVWNISSFMYTSPDMLYGIENEDKARDDYCKLMATKVPDFKVEKTGFWLAIMGLNWCDFVMWSPIGTPNVERIRRDEQLIRDMIGNVTSLWHQVIAPEIFEMRVPRKLKPIILDL</sequence>
<dbReference type="SUPFAM" id="SSF52980">
    <property type="entry name" value="Restriction endonuclease-like"/>
    <property type="match status" value="1"/>
</dbReference>
<dbReference type="InterPro" id="IPR011604">
    <property type="entry name" value="PDDEXK-like_dom_sf"/>
</dbReference>
<evidence type="ECO:0000313" key="1">
    <source>
        <dbReference type="EMBL" id="CAC5404726.1"/>
    </source>
</evidence>
<dbReference type="InterPro" id="IPR011335">
    <property type="entry name" value="Restrct_endonuc-II-like"/>
</dbReference>
<gene>
    <name evidence="1" type="ORF">MCOR_38483</name>
</gene>
<proteinExistence type="predicted"/>
<dbReference type="AlphaFoldDB" id="A0A6J8D9R4"/>